<dbReference type="AlphaFoldDB" id="A0A1F5S5M9"/>
<proteinExistence type="predicted"/>
<gene>
    <name evidence="4" type="ORF">A2Y83_01200</name>
</gene>
<feature type="domain" description="Helicase ATP-binding" evidence="2">
    <location>
        <begin position="618"/>
        <end position="779"/>
    </location>
</feature>
<dbReference type="PROSITE" id="PS51194">
    <property type="entry name" value="HELICASE_CTER"/>
    <property type="match status" value="1"/>
</dbReference>
<dbReference type="SMART" id="SM00490">
    <property type="entry name" value="HELICc"/>
    <property type="match status" value="1"/>
</dbReference>
<evidence type="ECO:0000256" key="1">
    <source>
        <dbReference type="ARBA" id="ARBA00022801"/>
    </source>
</evidence>
<accession>A0A1F5S5M9</accession>
<dbReference type="GO" id="GO:0005524">
    <property type="term" value="F:ATP binding"/>
    <property type="evidence" value="ECO:0007669"/>
    <property type="project" value="InterPro"/>
</dbReference>
<dbReference type="CDD" id="cd18012">
    <property type="entry name" value="DEXQc_arch_SWI2_SNF2"/>
    <property type="match status" value="1"/>
</dbReference>
<organism evidence="4 5">
    <name type="scientific">Candidatus Falkowbacteria bacterium RBG_13_39_14</name>
    <dbReference type="NCBI Taxonomy" id="1797985"/>
    <lineage>
        <taxon>Bacteria</taxon>
        <taxon>Candidatus Falkowiibacteriota</taxon>
    </lineage>
</organism>
<dbReference type="SMART" id="SM00487">
    <property type="entry name" value="DEXDc"/>
    <property type="match status" value="1"/>
</dbReference>
<dbReference type="InterPro" id="IPR049730">
    <property type="entry name" value="SNF2/RAD54-like_C"/>
</dbReference>
<dbReference type="Pfam" id="PF00271">
    <property type="entry name" value="Helicase_C"/>
    <property type="match status" value="1"/>
</dbReference>
<protein>
    <recommendedName>
        <fullName evidence="6">Helicase SNF2</fullName>
    </recommendedName>
</protein>
<keyword evidence="1" id="KW-0378">Hydrolase</keyword>
<dbReference type="Pfam" id="PF00176">
    <property type="entry name" value="SNF2-rel_dom"/>
    <property type="match status" value="1"/>
</dbReference>
<dbReference type="GO" id="GO:0016787">
    <property type="term" value="F:hydrolase activity"/>
    <property type="evidence" value="ECO:0007669"/>
    <property type="project" value="UniProtKB-KW"/>
</dbReference>
<comment type="caution">
    <text evidence="4">The sequence shown here is derived from an EMBL/GenBank/DDBJ whole genome shotgun (WGS) entry which is preliminary data.</text>
</comment>
<dbReference type="PROSITE" id="PS51192">
    <property type="entry name" value="HELICASE_ATP_BIND_1"/>
    <property type="match status" value="1"/>
</dbReference>
<dbReference type="CDD" id="cd18793">
    <property type="entry name" value="SF2_C_SNF"/>
    <property type="match status" value="1"/>
</dbReference>
<dbReference type="PANTHER" id="PTHR10799">
    <property type="entry name" value="SNF2/RAD54 HELICASE FAMILY"/>
    <property type="match status" value="1"/>
</dbReference>
<evidence type="ECO:0000259" key="3">
    <source>
        <dbReference type="PROSITE" id="PS51194"/>
    </source>
</evidence>
<dbReference type="InterPro" id="IPR014001">
    <property type="entry name" value="Helicase_ATP-bd"/>
</dbReference>
<dbReference type="InterPro" id="IPR038718">
    <property type="entry name" value="SNF2-like_sf"/>
</dbReference>
<dbReference type="SUPFAM" id="SSF52540">
    <property type="entry name" value="P-loop containing nucleoside triphosphate hydrolases"/>
    <property type="match status" value="2"/>
</dbReference>
<dbReference type="EMBL" id="MFFS01000054">
    <property type="protein sequence ID" value="OGF21733.1"/>
    <property type="molecule type" value="Genomic_DNA"/>
</dbReference>
<feature type="domain" description="Helicase C-terminal" evidence="3">
    <location>
        <begin position="907"/>
        <end position="1058"/>
    </location>
</feature>
<dbReference type="STRING" id="1797985.A2Y83_01200"/>
<dbReference type="InterPro" id="IPR027417">
    <property type="entry name" value="P-loop_NTPase"/>
</dbReference>
<dbReference type="Gene3D" id="3.40.50.300">
    <property type="entry name" value="P-loop containing nucleotide triphosphate hydrolases"/>
    <property type="match status" value="1"/>
</dbReference>
<dbReference type="Gene3D" id="3.40.50.10810">
    <property type="entry name" value="Tandem AAA-ATPase domain"/>
    <property type="match status" value="1"/>
</dbReference>
<name>A0A1F5S5M9_9BACT</name>
<evidence type="ECO:0000259" key="2">
    <source>
        <dbReference type="PROSITE" id="PS51192"/>
    </source>
</evidence>
<sequence length="1067" mass="124953">MIFDPKKDGFSDLDCNCPYGAYCKHSVALGLEFISRYSEFLKTHSNYSEEELVDYLNGKEKPKSVIKKNVNDKYASGCDYDIKDDYDKKNDSEEDEEWGGEWETEWGEEYYDNYQSSKKKPPKGAFGNYRVILSENYGHLSLNIKGGQDHDLSAKDIVEFDKNLTGAEKKLFRFIQGLNSYYDTGHHWLLFELFKEAGTPVYWEKEQKKNQFYFSEDGQKLKVAIVKQKNRYNQEDEVCFRLNGEYFKKRVFKLLSAEKGFVTLADNQISFINLHPILISIIEKASKNNYSFYNENLYEAILSDEEVIKINDILGASLKYLDLSTNLEKIYNVQEFKDAVPCVAIDYDSKKGALEAKVMIDYGFKKIDVAKSVSRSSYKGNDTFNRWGSNYIIAIEHDNIFYARVLENLEISVYKTIYSNWQDYGFKRNITCKLESEKEIYKFIDKNLPNLKRLNYKIEFVRDKFDLVEHKFKADFDIDLNAENDWLSFDVACYCGEDKISLEVLRNYVKGKVKNGYINLGGGRLWKISNGQELERFILMLEMFYENENNKFEGRIYHAPELEALFENSKYYKGKLSESFKEFMNEAKKGKSVRKIKLPSEFDNILRDYQKEGINWFYFLRKYRFGGILADDMGTGKTLQTLTLLNMNRNKGRSSIVICPKSLLYNWIAEVEKFTPRFRAIVLDGTPAERMEKIKESSRCDLIITSYATMQRDFEYYEKNKIKFNYCVLDEAQFIKNHNTKNARTVKKIDADYRLVLTGTPLENSVSEIWSIFDFLMPGFLGHNAHFNERFQNPIMKRNCGETLNNLRKKIECFMLRRTKEEVLKELPPKIEQYNYCYLEPSQNILYQEILANVRSEIFKTVDERGFAKSQIHILAGLTKLRQVCNHPNLLLGKKDYARYESAKLNMFNELIGEIISSGRKVLVFSQFTTMLDILSRELRDTPHNYLSGQTRNRQELVDDFNNNAEKKVFLISLKAGGTGLNLTSADNVIIFDPWWNPSVERQAIDRTHRIGQTKSVNVYRLITKGTIEEKIIKLQERKKFLFDNLVSESHDLFKKLTWDDVKELFK</sequence>
<evidence type="ECO:0000313" key="5">
    <source>
        <dbReference type="Proteomes" id="UP000178323"/>
    </source>
</evidence>
<evidence type="ECO:0000313" key="4">
    <source>
        <dbReference type="EMBL" id="OGF21733.1"/>
    </source>
</evidence>
<evidence type="ECO:0008006" key="6">
    <source>
        <dbReference type="Google" id="ProtNLM"/>
    </source>
</evidence>
<dbReference type="Proteomes" id="UP000178323">
    <property type="component" value="Unassembled WGS sequence"/>
</dbReference>
<dbReference type="InterPro" id="IPR000330">
    <property type="entry name" value="SNF2_N"/>
</dbReference>
<reference evidence="4 5" key="1">
    <citation type="journal article" date="2016" name="Nat. Commun.">
        <title>Thousands of microbial genomes shed light on interconnected biogeochemical processes in an aquifer system.</title>
        <authorList>
            <person name="Anantharaman K."/>
            <person name="Brown C.T."/>
            <person name="Hug L.A."/>
            <person name="Sharon I."/>
            <person name="Castelle C.J."/>
            <person name="Probst A.J."/>
            <person name="Thomas B.C."/>
            <person name="Singh A."/>
            <person name="Wilkins M.J."/>
            <person name="Karaoz U."/>
            <person name="Brodie E.L."/>
            <person name="Williams K.H."/>
            <person name="Hubbard S.S."/>
            <person name="Banfield J.F."/>
        </authorList>
    </citation>
    <scope>NUCLEOTIDE SEQUENCE [LARGE SCALE GENOMIC DNA]</scope>
</reference>
<dbReference type="InterPro" id="IPR001650">
    <property type="entry name" value="Helicase_C-like"/>
</dbReference>